<dbReference type="GeneID" id="20670831"/>
<name>W4K0W1_HETIT</name>
<reference evidence="2 3" key="1">
    <citation type="journal article" date="2012" name="New Phytol.">
        <title>Insight into trade-off between wood decay and parasitism from the genome of a fungal forest pathogen.</title>
        <authorList>
            <person name="Olson A."/>
            <person name="Aerts A."/>
            <person name="Asiegbu F."/>
            <person name="Belbahri L."/>
            <person name="Bouzid O."/>
            <person name="Broberg A."/>
            <person name="Canback B."/>
            <person name="Coutinho P.M."/>
            <person name="Cullen D."/>
            <person name="Dalman K."/>
            <person name="Deflorio G."/>
            <person name="van Diepen L.T."/>
            <person name="Dunand C."/>
            <person name="Duplessis S."/>
            <person name="Durling M."/>
            <person name="Gonthier P."/>
            <person name="Grimwood J."/>
            <person name="Fossdal C.G."/>
            <person name="Hansson D."/>
            <person name="Henrissat B."/>
            <person name="Hietala A."/>
            <person name="Himmelstrand K."/>
            <person name="Hoffmeister D."/>
            <person name="Hogberg N."/>
            <person name="James T.Y."/>
            <person name="Karlsson M."/>
            <person name="Kohler A."/>
            <person name="Kues U."/>
            <person name="Lee Y.H."/>
            <person name="Lin Y.C."/>
            <person name="Lind M."/>
            <person name="Lindquist E."/>
            <person name="Lombard V."/>
            <person name="Lucas S."/>
            <person name="Lunden K."/>
            <person name="Morin E."/>
            <person name="Murat C."/>
            <person name="Park J."/>
            <person name="Raffaello T."/>
            <person name="Rouze P."/>
            <person name="Salamov A."/>
            <person name="Schmutz J."/>
            <person name="Solheim H."/>
            <person name="Stahlberg J."/>
            <person name="Velez H."/>
            <person name="de Vries R.P."/>
            <person name="Wiebenga A."/>
            <person name="Woodward S."/>
            <person name="Yakovlev I."/>
            <person name="Garbelotto M."/>
            <person name="Martin F."/>
            <person name="Grigoriev I.V."/>
            <person name="Stenlid J."/>
        </authorList>
    </citation>
    <scope>NUCLEOTIDE SEQUENCE [LARGE SCALE GENOMIC DNA]</scope>
    <source>
        <strain evidence="2 3">TC 32-1</strain>
    </source>
</reference>
<accession>W4K0W1</accession>
<dbReference type="eggNOG" id="ENOG502QWCE">
    <property type="taxonomic scope" value="Eukaryota"/>
</dbReference>
<dbReference type="OrthoDB" id="3189033at2759"/>
<sequence>MSVTKNSRIELFVRTPGKKKLRELRLFYPSNFPTDNLQARFNALLKAAKSGAIKQGVIATGLLPFVLAFDVLTFVTGPFETNAVWAASSWTGAARATAITNGVTSSTIPPAFVPDARLDPVSYRLQEVCWNRAPRGLVPTPRHRAAAAADTAKGNLEVDADSKRAGEPGPGPSTPAPAVVVVAKRGGELAALVLELLGEQLGGDLSGVETDRRLVAEDLEKMLDKGAKEWVKALRAS</sequence>
<keyword evidence="3" id="KW-1185">Reference proteome</keyword>
<dbReference type="InParanoid" id="W4K0W1"/>
<dbReference type="RefSeq" id="XP_009548019.1">
    <property type="nucleotide sequence ID" value="XM_009549724.1"/>
</dbReference>
<dbReference type="HOGENOM" id="CLU_1170770_0_0_1"/>
<gene>
    <name evidence="2" type="ORF">HETIRDRAFT_322254</name>
</gene>
<proteinExistence type="predicted"/>
<feature type="region of interest" description="Disordered" evidence="1">
    <location>
        <begin position="149"/>
        <end position="176"/>
    </location>
</feature>
<dbReference type="KEGG" id="hir:HETIRDRAFT_322254"/>
<evidence type="ECO:0000256" key="1">
    <source>
        <dbReference type="SAM" id="MobiDB-lite"/>
    </source>
</evidence>
<dbReference type="AlphaFoldDB" id="W4K0W1"/>
<protein>
    <submittedName>
        <fullName evidence="2">Uncharacterized protein</fullName>
    </submittedName>
</protein>
<evidence type="ECO:0000313" key="3">
    <source>
        <dbReference type="Proteomes" id="UP000030671"/>
    </source>
</evidence>
<dbReference type="EMBL" id="KI925460">
    <property type="protein sequence ID" value="ETW79432.1"/>
    <property type="molecule type" value="Genomic_DNA"/>
</dbReference>
<evidence type="ECO:0000313" key="2">
    <source>
        <dbReference type="EMBL" id="ETW79432.1"/>
    </source>
</evidence>
<organism evidence="2 3">
    <name type="scientific">Heterobasidion irregulare (strain TC 32-1)</name>
    <dbReference type="NCBI Taxonomy" id="747525"/>
    <lineage>
        <taxon>Eukaryota</taxon>
        <taxon>Fungi</taxon>
        <taxon>Dikarya</taxon>
        <taxon>Basidiomycota</taxon>
        <taxon>Agaricomycotina</taxon>
        <taxon>Agaricomycetes</taxon>
        <taxon>Russulales</taxon>
        <taxon>Bondarzewiaceae</taxon>
        <taxon>Heterobasidion</taxon>
        <taxon>Heterobasidion annosum species complex</taxon>
    </lineage>
</organism>
<dbReference type="Proteomes" id="UP000030671">
    <property type="component" value="Unassembled WGS sequence"/>
</dbReference>